<dbReference type="Proteomes" id="UP001320972">
    <property type="component" value="Unassembled WGS sequence"/>
</dbReference>
<reference evidence="2 4" key="1">
    <citation type="submission" date="2022-09" db="EMBL/GenBank/DDBJ databases">
        <title>Enrichment on poylsaccharides allowed isolation of novel metabolic and taxonomic groups of Haloarchaea.</title>
        <authorList>
            <person name="Sorokin D.Y."/>
            <person name="Elcheninov A.G."/>
            <person name="Khizhniak T.V."/>
            <person name="Kolganova T.V."/>
            <person name="Kublanov I.V."/>
        </authorList>
    </citation>
    <scope>NUCLEOTIDE SEQUENCE</scope>
    <source>
        <strain evidence="3 4">AArc-m2/3/4</strain>
        <strain evidence="2">AArc-xg1-1</strain>
    </source>
</reference>
<accession>A0AAP3E0K7</accession>
<feature type="region of interest" description="Disordered" evidence="1">
    <location>
        <begin position="33"/>
        <end position="55"/>
    </location>
</feature>
<protein>
    <submittedName>
        <fullName evidence="2">Uncharacterized protein</fullName>
    </submittedName>
</protein>
<sequence length="55" mass="6246">MRYPHGRCESCGERLYEHTDGVIQCLNCEEFDPDDERARDEDEDGDGGRAVPVAM</sequence>
<organism evidence="2 5">
    <name type="scientific">Natronoglomus mannanivorans</name>
    <dbReference type="NCBI Taxonomy" id="2979990"/>
    <lineage>
        <taxon>Archaea</taxon>
        <taxon>Methanobacteriati</taxon>
        <taxon>Methanobacteriota</taxon>
        <taxon>Stenosarchaea group</taxon>
        <taxon>Halobacteria</taxon>
        <taxon>Halobacteriales</taxon>
        <taxon>Natrialbaceae</taxon>
        <taxon>Natronoglomus</taxon>
    </lineage>
</organism>
<evidence type="ECO:0000313" key="4">
    <source>
        <dbReference type="Proteomes" id="UP001320972"/>
    </source>
</evidence>
<feature type="compositionally biased region" description="Acidic residues" evidence="1">
    <location>
        <begin position="33"/>
        <end position="45"/>
    </location>
</feature>
<dbReference type="EMBL" id="JAOPKA010000001">
    <property type="protein sequence ID" value="MCU4740453.1"/>
    <property type="molecule type" value="Genomic_DNA"/>
</dbReference>
<dbReference type="RefSeq" id="WP_338002380.1">
    <property type="nucleotide sequence ID" value="NZ_JAOPKA010000001.1"/>
</dbReference>
<evidence type="ECO:0000256" key="1">
    <source>
        <dbReference type="SAM" id="MobiDB-lite"/>
    </source>
</evidence>
<evidence type="ECO:0000313" key="2">
    <source>
        <dbReference type="EMBL" id="MCU4740453.1"/>
    </source>
</evidence>
<evidence type="ECO:0000313" key="3">
    <source>
        <dbReference type="EMBL" id="MCU4971413.1"/>
    </source>
</evidence>
<name>A0AAP3E0K7_9EURY</name>
<gene>
    <name evidence="3" type="ORF">OB955_01490</name>
    <name evidence="2" type="ORF">OB960_03455</name>
</gene>
<dbReference type="Proteomes" id="UP001321018">
    <property type="component" value="Unassembled WGS sequence"/>
</dbReference>
<comment type="caution">
    <text evidence="2">The sequence shown here is derived from an EMBL/GenBank/DDBJ whole genome shotgun (WGS) entry which is preliminary data.</text>
</comment>
<dbReference type="AlphaFoldDB" id="A0AAP3E0K7"/>
<proteinExistence type="predicted"/>
<keyword evidence="4" id="KW-1185">Reference proteome</keyword>
<evidence type="ECO:0000313" key="5">
    <source>
        <dbReference type="Proteomes" id="UP001321018"/>
    </source>
</evidence>
<dbReference type="EMBL" id="JAOPKB010000001">
    <property type="protein sequence ID" value="MCU4971413.1"/>
    <property type="molecule type" value="Genomic_DNA"/>
</dbReference>